<dbReference type="PANTHER" id="PTHR43825:SF5">
    <property type="entry name" value="HYPOTHETICAL TRANSKETOLASE FAMILY PROTEIN"/>
    <property type="match status" value="1"/>
</dbReference>
<dbReference type="CDD" id="cd07033">
    <property type="entry name" value="TPP_PYR_DXS_TK_like"/>
    <property type="match status" value="1"/>
</dbReference>
<evidence type="ECO:0000313" key="5">
    <source>
        <dbReference type="EMBL" id="SVA15227.1"/>
    </source>
</evidence>
<sequence>MQLGESDPRIFLVTGDLGFGVFEKFAKKCPSQFLNVGVAEQNMTGVAVGLALEGRIVFNYSIANFSTLRCLEQIRNDICHHRVNVNVVSMGGGFSYGSLGISHHATEDLGVMRTLPNMTIVAPGDLWEVQQATQAIVNVDGPCYFRIDKTNAGFTQRPNEVFEIGKARRLVEGSELTLVCIGGILSVVLRAAEKLREVGLQCRVVSMHTLKPLDQIEIFDAVKNTGGILTVEEHTVEGGLGGAVAETCLDNGIIPRCFKRIGLREGFSSIAGTQEYLRQQFGMDEASIVSAVQKLLIKNSKKSDADSLKDEKVI</sequence>
<dbReference type="InterPro" id="IPR029061">
    <property type="entry name" value="THDP-binding"/>
</dbReference>
<dbReference type="SMART" id="SM00861">
    <property type="entry name" value="Transket_pyr"/>
    <property type="match status" value="1"/>
</dbReference>
<dbReference type="PANTHER" id="PTHR43825">
    <property type="entry name" value="PYRUVATE DEHYDROGENASE E1 COMPONENT"/>
    <property type="match status" value="1"/>
</dbReference>
<comment type="cofactor">
    <cofactor evidence="1">
        <name>thiamine diphosphate</name>
        <dbReference type="ChEBI" id="CHEBI:58937"/>
    </cofactor>
</comment>
<dbReference type="InterPro" id="IPR051157">
    <property type="entry name" value="PDH/Transketolase"/>
</dbReference>
<dbReference type="Gene3D" id="3.40.50.920">
    <property type="match status" value="1"/>
</dbReference>
<dbReference type="SUPFAM" id="SSF52518">
    <property type="entry name" value="Thiamin diphosphate-binding fold (THDP-binding)"/>
    <property type="match status" value="1"/>
</dbReference>
<name>A0A381TKB8_9ZZZZ</name>
<evidence type="ECO:0000256" key="2">
    <source>
        <dbReference type="ARBA" id="ARBA00007131"/>
    </source>
</evidence>
<dbReference type="FunFam" id="3.40.50.970:FF:000129">
    <property type="entry name" value="Transketolase"/>
    <property type="match status" value="1"/>
</dbReference>
<accession>A0A381TKB8</accession>
<dbReference type="InterPro" id="IPR009014">
    <property type="entry name" value="Transketo_C/PFOR_II"/>
</dbReference>
<reference evidence="5" key="1">
    <citation type="submission" date="2018-05" db="EMBL/GenBank/DDBJ databases">
        <authorList>
            <person name="Lanie J.A."/>
            <person name="Ng W.-L."/>
            <person name="Kazmierczak K.M."/>
            <person name="Andrzejewski T.M."/>
            <person name="Davidsen T.M."/>
            <person name="Wayne K.J."/>
            <person name="Tettelin H."/>
            <person name="Glass J.I."/>
            <person name="Rusch D."/>
            <person name="Podicherti R."/>
            <person name="Tsui H.-C.T."/>
            <person name="Winkler M.E."/>
        </authorList>
    </citation>
    <scope>NUCLEOTIDE SEQUENCE</scope>
</reference>
<evidence type="ECO:0000256" key="3">
    <source>
        <dbReference type="ARBA" id="ARBA00023052"/>
    </source>
</evidence>
<dbReference type="Pfam" id="PF02779">
    <property type="entry name" value="Transket_pyr"/>
    <property type="match status" value="1"/>
</dbReference>
<dbReference type="Pfam" id="PF02780">
    <property type="entry name" value="Transketolase_C"/>
    <property type="match status" value="1"/>
</dbReference>
<dbReference type="SUPFAM" id="SSF52922">
    <property type="entry name" value="TK C-terminal domain-like"/>
    <property type="match status" value="1"/>
</dbReference>
<dbReference type="Gene3D" id="3.40.50.970">
    <property type="match status" value="1"/>
</dbReference>
<dbReference type="InterPro" id="IPR005475">
    <property type="entry name" value="Transketolase-like_Pyr-bd"/>
</dbReference>
<dbReference type="InterPro" id="IPR033248">
    <property type="entry name" value="Transketolase_C"/>
</dbReference>
<dbReference type="AlphaFoldDB" id="A0A381TKB8"/>
<protein>
    <recommendedName>
        <fullName evidence="4">Transketolase-like pyrimidine-binding domain-containing protein</fullName>
    </recommendedName>
</protein>
<gene>
    <name evidence="5" type="ORF">METZ01_LOCUS68081</name>
</gene>
<evidence type="ECO:0000259" key="4">
    <source>
        <dbReference type="SMART" id="SM00861"/>
    </source>
</evidence>
<proteinExistence type="inferred from homology"/>
<keyword evidence="3" id="KW-0786">Thiamine pyrophosphate</keyword>
<evidence type="ECO:0000256" key="1">
    <source>
        <dbReference type="ARBA" id="ARBA00001964"/>
    </source>
</evidence>
<dbReference type="EMBL" id="UINC01004560">
    <property type="protein sequence ID" value="SVA15227.1"/>
    <property type="molecule type" value="Genomic_DNA"/>
</dbReference>
<comment type="similarity">
    <text evidence="2">Belongs to the transketolase family.</text>
</comment>
<organism evidence="5">
    <name type="scientific">marine metagenome</name>
    <dbReference type="NCBI Taxonomy" id="408172"/>
    <lineage>
        <taxon>unclassified sequences</taxon>
        <taxon>metagenomes</taxon>
        <taxon>ecological metagenomes</taxon>
    </lineage>
</organism>
<feature type="domain" description="Transketolase-like pyrimidine-binding" evidence="4">
    <location>
        <begin position="1"/>
        <end position="154"/>
    </location>
</feature>